<dbReference type="GO" id="GO:0016298">
    <property type="term" value="F:lipase activity"/>
    <property type="evidence" value="ECO:0007669"/>
    <property type="project" value="TreeGrafter"/>
</dbReference>
<protein>
    <submittedName>
        <fullName evidence="2">Lipase</fullName>
    </submittedName>
</protein>
<dbReference type="SUPFAM" id="SSF53474">
    <property type="entry name" value="alpha/beta-Hydrolases"/>
    <property type="match status" value="1"/>
</dbReference>
<dbReference type="Proteomes" id="UP000028488">
    <property type="component" value="Chromosome"/>
</dbReference>
<sequence>MSKARHGSRLALLAAVVCICGLGSAPAQAAEVPTLPGPAQSDAGAAIAYAKHHPHSAPPGTNDFTCRPGPAHPHPVILVHGSDGSAYSNWAGLSPKLKAAGYCVFALNYGQKPGTEHYGMQTMTQGAAELEVFVDDVLAATGADQVDLIGHSQGATVARYYINRLGGASKVNRWIGIASPSYGGTFFGIATALQTLPGGNELIVGIGSEALAEQVQGSPFLTALNAGGDTVPGVEYTTIGTRYDEVIQPYTNVALHDPGATNILVQDLCPLDQTGHFNLPYDPFSQQLVLNTLDPAHTIVPPCTFVPLGTGIAGVIIASNF</sequence>
<gene>
    <name evidence="2" type="ORF">EP51_13620</name>
</gene>
<dbReference type="Pfam" id="PF01674">
    <property type="entry name" value="Lipase_2"/>
    <property type="match status" value="1"/>
</dbReference>
<dbReference type="Gene3D" id="3.40.50.1820">
    <property type="entry name" value="alpha/beta hydrolase"/>
    <property type="match status" value="1"/>
</dbReference>
<dbReference type="EMBL" id="CP008947">
    <property type="protein sequence ID" value="AII05604.1"/>
    <property type="molecule type" value="Genomic_DNA"/>
</dbReference>
<dbReference type="PANTHER" id="PTHR32015">
    <property type="entry name" value="FASTING INDUCED LIPASE"/>
    <property type="match status" value="1"/>
</dbReference>
<dbReference type="RefSeq" id="WP_112300875.1">
    <property type="nucleotide sequence ID" value="NZ_CP008947.1"/>
</dbReference>
<dbReference type="InterPro" id="IPR029058">
    <property type="entry name" value="AB_hydrolase_fold"/>
</dbReference>
<dbReference type="GO" id="GO:0016042">
    <property type="term" value="P:lipid catabolic process"/>
    <property type="evidence" value="ECO:0007669"/>
    <property type="project" value="InterPro"/>
</dbReference>
<proteinExistence type="predicted"/>
<accession>A0A076EQ95</accession>
<feature type="chain" id="PRO_5001711401" evidence="1">
    <location>
        <begin position="30"/>
        <end position="321"/>
    </location>
</feature>
<dbReference type="AlphaFoldDB" id="A0A076EQ95"/>
<reference evidence="2 3" key="1">
    <citation type="submission" date="2014-07" db="EMBL/GenBank/DDBJ databases">
        <title>Genome Sequence of Rhodococcus opacus Strain R7, a Biodegrader of Mono- and Polycyclic Aromatic Hydrocarbons.</title>
        <authorList>
            <person name="Di Gennaro P."/>
            <person name="Zampolli J."/>
            <person name="Presti I."/>
            <person name="Cappelletti M."/>
            <person name="D'Ursi P."/>
            <person name="Orro A."/>
            <person name="Mezzelani A."/>
            <person name="Milanesi L."/>
        </authorList>
    </citation>
    <scope>NUCLEOTIDE SEQUENCE [LARGE SCALE GENOMIC DNA]</scope>
    <source>
        <strain evidence="2 3">R7</strain>
    </source>
</reference>
<feature type="signal peptide" evidence="1">
    <location>
        <begin position="1"/>
        <end position="29"/>
    </location>
</feature>
<dbReference type="InterPro" id="IPR002918">
    <property type="entry name" value="Lipase_EstA/Esterase_EstB"/>
</dbReference>
<dbReference type="eggNOG" id="COG1075">
    <property type="taxonomic scope" value="Bacteria"/>
</dbReference>
<name>A0A076EQ95_RHOOP</name>
<organism evidence="2 3">
    <name type="scientific">Rhodococcus opacus</name>
    <name type="common">Nocardia opaca</name>
    <dbReference type="NCBI Taxonomy" id="37919"/>
    <lineage>
        <taxon>Bacteria</taxon>
        <taxon>Bacillati</taxon>
        <taxon>Actinomycetota</taxon>
        <taxon>Actinomycetes</taxon>
        <taxon>Mycobacteriales</taxon>
        <taxon>Nocardiaceae</taxon>
        <taxon>Rhodococcus</taxon>
    </lineage>
</organism>
<evidence type="ECO:0000313" key="2">
    <source>
        <dbReference type="EMBL" id="AII05604.1"/>
    </source>
</evidence>
<keyword evidence="1" id="KW-0732">Signal</keyword>
<dbReference type="PANTHER" id="PTHR32015:SF1">
    <property type="entry name" value="LIPASE"/>
    <property type="match status" value="1"/>
</dbReference>
<evidence type="ECO:0000313" key="3">
    <source>
        <dbReference type="Proteomes" id="UP000028488"/>
    </source>
</evidence>
<evidence type="ECO:0000256" key="1">
    <source>
        <dbReference type="SAM" id="SignalP"/>
    </source>
</evidence>